<reference evidence="2" key="1">
    <citation type="journal article" date="2022" name="Arch. Microbiol.">
        <title>Pseudodesulfovibrio sediminis sp. nov., a mesophilic and neutrophilic sulfate-reducing bacterium isolated from sediment of a brackish lake.</title>
        <authorList>
            <person name="Takahashi A."/>
            <person name="Kojima H."/>
            <person name="Watanabe M."/>
            <person name="Fukui M."/>
        </authorList>
    </citation>
    <scope>NUCLEOTIDE SEQUENCE</scope>
    <source>
        <strain evidence="2">SF6</strain>
    </source>
</reference>
<feature type="domain" description="Phospholipase C/D" evidence="1">
    <location>
        <begin position="18"/>
        <end position="184"/>
    </location>
</feature>
<dbReference type="Proteomes" id="UP001053296">
    <property type="component" value="Chromosome"/>
</dbReference>
<keyword evidence="3" id="KW-1185">Reference proteome</keyword>
<dbReference type="RefSeq" id="WP_229591597.1">
    <property type="nucleotide sequence ID" value="NZ_AP024485.1"/>
</dbReference>
<evidence type="ECO:0000313" key="2">
    <source>
        <dbReference type="EMBL" id="BCS89632.1"/>
    </source>
</evidence>
<dbReference type="Pfam" id="PF00882">
    <property type="entry name" value="Zn_dep_PLPC"/>
    <property type="match status" value="1"/>
</dbReference>
<protein>
    <recommendedName>
        <fullName evidence="1">Phospholipase C/D domain-containing protein</fullName>
    </recommendedName>
</protein>
<dbReference type="EMBL" id="AP024485">
    <property type="protein sequence ID" value="BCS89632.1"/>
    <property type="molecule type" value="Genomic_DNA"/>
</dbReference>
<organism evidence="2 3">
    <name type="scientific">Pseudodesulfovibrio sediminis</name>
    <dbReference type="NCBI Taxonomy" id="2810563"/>
    <lineage>
        <taxon>Bacteria</taxon>
        <taxon>Pseudomonadati</taxon>
        <taxon>Thermodesulfobacteriota</taxon>
        <taxon>Desulfovibrionia</taxon>
        <taxon>Desulfovibrionales</taxon>
        <taxon>Desulfovibrionaceae</taxon>
    </lineage>
</organism>
<gene>
    <name evidence="2" type="ORF">PSDVSF_28740</name>
</gene>
<sequence length="312" mass="35350">MPGAYAHLTMVNRFKTPQALDGIPGFTGEMAFPVTQWLKFLELGAVSPDYPYLKLLNDEAEHWANAMHHHKVGDRLKAGIRYVRDLDGVAKSKCFVWLLGFASHIAMDVTIHPVVNLKVGKYEDNKTDHRICEMNQDVHIFRELNLGAMAEAEIIRARIANCGAQDDTNNLDPDVKEAWTHMIVETSDAQERKKYPLNVGGWHGNFVSMLDNVEDTSRLPAFARHVLSGLGVGYPREDELQETFLLNLKVPGNRRMAYDDIFDKAQGNVAMLWSLIGRGCYGVDDDFESKIHNWDLDSGKVQEDESCVFWRD</sequence>
<accession>A0ABN6EVP0</accession>
<evidence type="ECO:0000313" key="3">
    <source>
        <dbReference type="Proteomes" id="UP001053296"/>
    </source>
</evidence>
<proteinExistence type="predicted"/>
<name>A0ABN6EVP0_9BACT</name>
<dbReference type="InterPro" id="IPR029002">
    <property type="entry name" value="PLPC/GPLD1"/>
</dbReference>
<evidence type="ECO:0000259" key="1">
    <source>
        <dbReference type="Pfam" id="PF00882"/>
    </source>
</evidence>